<dbReference type="GO" id="GO:0016989">
    <property type="term" value="F:sigma factor antagonist activity"/>
    <property type="evidence" value="ECO:0007669"/>
    <property type="project" value="InterPro"/>
</dbReference>
<evidence type="ECO:0000259" key="2">
    <source>
        <dbReference type="Pfam" id="PF03872"/>
    </source>
</evidence>
<evidence type="ECO:0000313" key="3">
    <source>
        <dbReference type="EMBL" id="BBD79944.1"/>
    </source>
</evidence>
<dbReference type="EMBL" id="AP018560">
    <property type="protein sequence ID" value="BBD79944.1"/>
    <property type="molecule type" value="Genomic_DNA"/>
</dbReference>
<reference evidence="4" key="2">
    <citation type="submission" date="2018-06" db="EMBL/GenBank/DDBJ databases">
        <title>Genome sequence of Rhodanobacteraceae bacterium strain Dysh456.</title>
        <authorList>
            <person name="Fukui M."/>
        </authorList>
    </citation>
    <scope>NUCLEOTIDE SEQUENCE [LARGE SCALE GENOMIC DNA]</scope>
    <source>
        <strain evidence="4">Dysh456</strain>
    </source>
</reference>
<dbReference type="AlphaFoldDB" id="A0A2Z6E5F2"/>
<name>A0A2Z6E5F2_9GAMM</name>
<dbReference type="InterPro" id="IPR036147">
    <property type="entry name" value="Anti-sigma_E_RseA_N_sf"/>
</dbReference>
<dbReference type="KEGG" id="rbd:ALSL_1286"/>
<feature type="region of interest" description="Disordered" evidence="1">
    <location>
        <begin position="105"/>
        <end position="136"/>
    </location>
</feature>
<evidence type="ECO:0000313" key="4">
    <source>
        <dbReference type="Proteomes" id="UP000270530"/>
    </source>
</evidence>
<dbReference type="Gene3D" id="1.10.10.880">
    <property type="entry name" value="Anti sigma-E protein RseA, N-terminal domain"/>
    <property type="match status" value="1"/>
</dbReference>
<dbReference type="PANTHER" id="PTHR38104">
    <property type="match status" value="1"/>
</dbReference>
<gene>
    <name evidence="3" type="ORF">ALSL_1286</name>
</gene>
<dbReference type="InterPro" id="IPR052383">
    <property type="entry name" value="Anti-sigma-E_RseA-like"/>
</dbReference>
<sequence length="211" mass="22481">MQREHLSAGMDGELSADELRFLLRRLEHDADARQAWARYHLIRDGLRRQACPPADAGFADAVMAQIRVEADSARTLPHWLRWSAGGAIAAGVAVAALMSVHPGAGSAPGNATPGENPIVASADPMDRSPTTDDRLQQEPAAVPPWLLQGDNQAAQYSQRASAVLGEPGEQRYLRNSVVSPWRRAGEGGYLLLIDAPQAAASASAPVVRSAH</sequence>
<dbReference type="Proteomes" id="UP000270530">
    <property type="component" value="Chromosome"/>
</dbReference>
<feature type="domain" description="Anti sigma-E protein RseA N-terminal" evidence="2">
    <location>
        <begin position="1"/>
        <end position="70"/>
    </location>
</feature>
<evidence type="ECO:0000256" key="1">
    <source>
        <dbReference type="SAM" id="MobiDB-lite"/>
    </source>
</evidence>
<dbReference type="CDD" id="cd16328">
    <property type="entry name" value="RseA_N"/>
    <property type="match status" value="1"/>
</dbReference>
<protein>
    <submittedName>
        <fullName evidence="3">Sigma factor RpoE negative regulatory protein RseA</fullName>
    </submittedName>
</protein>
<feature type="compositionally biased region" description="Basic and acidic residues" evidence="1">
    <location>
        <begin position="124"/>
        <end position="136"/>
    </location>
</feature>
<dbReference type="SUPFAM" id="SSF89069">
    <property type="entry name" value="N-terminal, cytoplasmic domain of anti-sigmaE factor RseA"/>
    <property type="match status" value="1"/>
</dbReference>
<proteinExistence type="predicted"/>
<reference evidence="4" key="1">
    <citation type="submission" date="2018-04" db="EMBL/GenBank/DDBJ databases">
        <authorList>
            <person name="Watanabe M."/>
            <person name="Kojima H."/>
        </authorList>
    </citation>
    <scope>NUCLEOTIDE SEQUENCE [LARGE SCALE GENOMIC DNA]</scope>
    <source>
        <strain evidence="4">Dysh456</strain>
    </source>
</reference>
<organism evidence="3 4">
    <name type="scientific">Aerosticca soli</name>
    <dbReference type="NCBI Taxonomy" id="2010829"/>
    <lineage>
        <taxon>Bacteria</taxon>
        <taxon>Pseudomonadati</taxon>
        <taxon>Pseudomonadota</taxon>
        <taxon>Gammaproteobacteria</taxon>
        <taxon>Lysobacterales</taxon>
        <taxon>Rhodanobacteraceae</taxon>
        <taxon>Aerosticca</taxon>
    </lineage>
</organism>
<dbReference type="PANTHER" id="PTHR38104:SF1">
    <property type="entry name" value="ANTI-SIGMA-E FACTOR RSEA"/>
    <property type="match status" value="1"/>
</dbReference>
<accession>A0A2Z6E5F2</accession>
<dbReference type="Pfam" id="PF03872">
    <property type="entry name" value="RseA_N"/>
    <property type="match status" value="1"/>
</dbReference>
<dbReference type="InterPro" id="IPR005572">
    <property type="entry name" value="Anti-sigma_E_RseA_N"/>
</dbReference>
<keyword evidence="4" id="KW-1185">Reference proteome</keyword>